<organism evidence="1 2">
    <name type="scientific">Hymenobacter jeongseonensis</name>
    <dbReference type="NCBI Taxonomy" id="2791027"/>
    <lineage>
        <taxon>Bacteria</taxon>
        <taxon>Pseudomonadati</taxon>
        <taxon>Bacteroidota</taxon>
        <taxon>Cytophagia</taxon>
        <taxon>Cytophagales</taxon>
        <taxon>Hymenobacteraceae</taxon>
        <taxon>Hymenobacter</taxon>
    </lineage>
</organism>
<keyword evidence="2" id="KW-1185">Reference proteome</keyword>
<proteinExistence type="predicted"/>
<evidence type="ECO:0000313" key="2">
    <source>
        <dbReference type="Proteomes" id="UP000597617"/>
    </source>
</evidence>
<protein>
    <submittedName>
        <fullName evidence="1">Uncharacterized protein</fullName>
    </submittedName>
</protein>
<evidence type="ECO:0000313" key="1">
    <source>
        <dbReference type="EMBL" id="MBF9239622.1"/>
    </source>
</evidence>
<sequence>MKTSTWKCADWLAQRFVITLERQREGQLLFTSWWHHDAVYTDHDTKLQFARKSFWSSDIFITKDGEPLGEIRFGLFGEPALTRASGELFVLSTSLWEQEAYWKTAGGETLMRFQQAALSFIGKGVIRSAEALPRELETLLVSSGVFAQQLSRNRTVLLVAMLLLLIAGNG</sequence>
<dbReference type="RefSeq" id="WP_196283974.1">
    <property type="nucleotide sequence ID" value="NZ_JADQDQ010000015.1"/>
</dbReference>
<gene>
    <name evidence="1" type="ORF">I2I05_19675</name>
</gene>
<name>A0ABS0IN51_9BACT</name>
<dbReference type="Proteomes" id="UP000597617">
    <property type="component" value="Unassembled WGS sequence"/>
</dbReference>
<dbReference type="EMBL" id="JADQDQ010000015">
    <property type="protein sequence ID" value="MBF9239622.1"/>
    <property type="molecule type" value="Genomic_DNA"/>
</dbReference>
<comment type="caution">
    <text evidence="1">The sequence shown here is derived from an EMBL/GenBank/DDBJ whole genome shotgun (WGS) entry which is preliminary data.</text>
</comment>
<accession>A0ABS0IN51</accession>
<reference evidence="1 2" key="1">
    <citation type="submission" date="2020-11" db="EMBL/GenBank/DDBJ databases">
        <authorList>
            <person name="Kim M.K."/>
        </authorList>
    </citation>
    <scope>NUCLEOTIDE SEQUENCE [LARGE SCALE GENOMIC DNA]</scope>
    <source>
        <strain evidence="1 2">BT683</strain>
    </source>
</reference>